<dbReference type="Proteomes" id="UP000595374">
    <property type="component" value="Chromosome"/>
</dbReference>
<dbReference type="InterPro" id="IPR011701">
    <property type="entry name" value="MFS"/>
</dbReference>
<dbReference type="SUPFAM" id="SSF103473">
    <property type="entry name" value="MFS general substrate transporter"/>
    <property type="match status" value="1"/>
</dbReference>
<dbReference type="Gene3D" id="1.20.1250.20">
    <property type="entry name" value="MFS general substrate transporter like domains"/>
    <property type="match status" value="2"/>
</dbReference>
<dbReference type="CDD" id="cd06173">
    <property type="entry name" value="MFS_MefA_like"/>
    <property type="match status" value="1"/>
</dbReference>
<dbReference type="PANTHER" id="PTHR23513">
    <property type="entry name" value="INTEGRAL MEMBRANE EFFLUX PROTEIN-RELATED"/>
    <property type="match status" value="1"/>
</dbReference>
<reference evidence="9 10" key="1">
    <citation type="submission" date="2020-12" db="EMBL/GenBank/DDBJ databases">
        <title>FDA dAtabase for Regulatory Grade micrObial Sequences (FDA-ARGOS): Supporting development and validation of Infectious Disease Dx tests.</title>
        <authorList>
            <person name="Sproer C."/>
            <person name="Gronow S."/>
            <person name="Severitt S."/>
            <person name="Schroder I."/>
            <person name="Tallon L."/>
            <person name="Sadzewicz L."/>
            <person name="Zhao X."/>
            <person name="Boylan J."/>
            <person name="Ott S."/>
            <person name="Bowen H."/>
            <person name="Vavikolanu K."/>
            <person name="Mehta A."/>
            <person name="Aluvathingal J."/>
            <person name="Nadendla S."/>
            <person name="Lowell S."/>
            <person name="Myers T."/>
            <person name="Yan Y."/>
            <person name="Sichtig H."/>
        </authorList>
    </citation>
    <scope>NUCLEOTIDE SEQUENCE [LARGE SCALE GENOMIC DNA]</scope>
    <source>
        <strain evidence="9 10">FDAARGOS_990</strain>
    </source>
</reference>
<keyword evidence="5 7" id="KW-0472">Membrane</keyword>
<evidence type="ECO:0000256" key="5">
    <source>
        <dbReference type="ARBA" id="ARBA00023136"/>
    </source>
</evidence>
<dbReference type="Pfam" id="PF07690">
    <property type="entry name" value="MFS_1"/>
    <property type="match status" value="2"/>
</dbReference>
<dbReference type="InterPro" id="IPR020846">
    <property type="entry name" value="MFS_dom"/>
</dbReference>
<keyword evidence="3 7" id="KW-0812">Transmembrane</keyword>
<dbReference type="GO" id="GO:0005886">
    <property type="term" value="C:plasma membrane"/>
    <property type="evidence" value="ECO:0007669"/>
    <property type="project" value="UniProtKB-SubCell"/>
</dbReference>
<feature type="transmembrane region" description="Helical" evidence="7">
    <location>
        <begin position="41"/>
        <end position="63"/>
    </location>
</feature>
<organism evidence="9 10">
    <name type="scientific">Brevibacterium casei</name>
    <dbReference type="NCBI Taxonomy" id="33889"/>
    <lineage>
        <taxon>Bacteria</taxon>
        <taxon>Bacillati</taxon>
        <taxon>Actinomycetota</taxon>
        <taxon>Actinomycetes</taxon>
        <taxon>Micrococcales</taxon>
        <taxon>Brevibacteriaceae</taxon>
        <taxon>Brevibacterium</taxon>
    </lineage>
</organism>
<dbReference type="AlphaFoldDB" id="A0A7T4A206"/>
<dbReference type="RefSeq" id="WP_137825446.1">
    <property type="nucleotide sequence ID" value="NZ_CP065989.1"/>
</dbReference>
<accession>A0A7T4A206</accession>
<feature type="transmembrane region" description="Helical" evidence="7">
    <location>
        <begin position="12"/>
        <end position="35"/>
    </location>
</feature>
<dbReference type="GO" id="GO:0022857">
    <property type="term" value="F:transmembrane transporter activity"/>
    <property type="evidence" value="ECO:0007669"/>
    <property type="project" value="InterPro"/>
</dbReference>
<feature type="region of interest" description="Disordered" evidence="6">
    <location>
        <begin position="400"/>
        <end position="424"/>
    </location>
</feature>
<dbReference type="PANTHER" id="PTHR23513:SF6">
    <property type="entry name" value="MAJOR FACILITATOR SUPERFAMILY ASSOCIATED DOMAIN-CONTAINING PROTEIN"/>
    <property type="match status" value="1"/>
</dbReference>
<dbReference type="InterPro" id="IPR036259">
    <property type="entry name" value="MFS_trans_sf"/>
</dbReference>
<dbReference type="PROSITE" id="PS50850">
    <property type="entry name" value="MFS"/>
    <property type="match status" value="1"/>
</dbReference>
<sequence length="454" mass="47454">MKLFAIRDYRHLFSAQIIALFGTGLATVALGLLAYDLSGPSAGAVLATALTIKMVMYVVIAPIAGAYADRLPRRAFLTVLDVVRAGVVLALPFVTEVWQIYVLVGVLQSASAAFTPTFQAVIPDIVTDRSQYTRALSASQVAYTMESLLSPVLAAVALTFMTFNWLFIGTAIGFIVSAGLVLSTRIPNAADTGQSRVWDRLSAGAATFFATAQLRGILALNFAVAGAGSIVVVNTVNYVRDILGGTQADVAWMLAASGMGTLIAALVIPPILDRVADRTVMFVGAAVLSVSMIGAVVMAFSAVAEWAITAPLWVLIGAGMALIVTPTGRVIRSTVSDSGLPAAFAAQFSLSHLAWLITYPIAGWLGTTFGLGWAWSVLAMLTIAGAITAPLLWPSHPLEEADPEPSGIDSTGSEVDAPNHRGADGVCSVDERAAVDNRGEATLREAQCGCVKPI</sequence>
<keyword evidence="2" id="KW-1003">Cell membrane</keyword>
<feature type="transmembrane region" description="Helical" evidence="7">
    <location>
        <begin position="166"/>
        <end position="186"/>
    </location>
</feature>
<evidence type="ECO:0000256" key="7">
    <source>
        <dbReference type="SAM" id="Phobius"/>
    </source>
</evidence>
<evidence type="ECO:0000256" key="6">
    <source>
        <dbReference type="SAM" id="MobiDB-lite"/>
    </source>
</evidence>
<feature type="transmembrane region" description="Helical" evidence="7">
    <location>
        <begin position="250"/>
        <end position="268"/>
    </location>
</feature>
<evidence type="ECO:0000313" key="9">
    <source>
        <dbReference type="EMBL" id="QQB15870.1"/>
    </source>
</evidence>
<feature type="domain" description="Major facilitator superfamily (MFS) profile" evidence="8">
    <location>
        <begin position="1"/>
        <end position="397"/>
    </location>
</feature>
<keyword evidence="4 7" id="KW-1133">Transmembrane helix</keyword>
<feature type="transmembrane region" description="Helical" evidence="7">
    <location>
        <begin position="217"/>
        <end position="238"/>
    </location>
</feature>
<feature type="transmembrane region" description="Helical" evidence="7">
    <location>
        <begin position="280"/>
        <end position="304"/>
    </location>
</feature>
<proteinExistence type="predicted"/>
<feature type="transmembrane region" description="Helical" evidence="7">
    <location>
        <begin position="373"/>
        <end position="393"/>
    </location>
</feature>
<comment type="subcellular location">
    <subcellularLocation>
        <location evidence="1">Cell membrane</location>
        <topology evidence="1">Multi-pass membrane protein</topology>
    </subcellularLocation>
</comment>
<evidence type="ECO:0000313" key="10">
    <source>
        <dbReference type="Proteomes" id="UP000595374"/>
    </source>
</evidence>
<protein>
    <submittedName>
        <fullName evidence="9">MFS transporter</fullName>
    </submittedName>
</protein>
<evidence type="ECO:0000259" key="8">
    <source>
        <dbReference type="PROSITE" id="PS50850"/>
    </source>
</evidence>
<dbReference type="EMBL" id="CP065989">
    <property type="protein sequence ID" value="QQB15870.1"/>
    <property type="molecule type" value="Genomic_DNA"/>
</dbReference>
<feature type="transmembrane region" description="Helical" evidence="7">
    <location>
        <begin position="340"/>
        <end position="361"/>
    </location>
</feature>
<feature type="transmembrane region" description="Helical" evidence="7">
    <location>
        <begin position="141"/>
        <end position="160"/>
    </location>
</feature>
<name>A0A7T4A206_9MICO</name>
<evidence type="ECO:0000256" key="1">
    <source>
        <dbReference type="ARBA" id="ARBA00004651"/>
    </source>
</evidence>
<evidence type="ECO:0000256" key="3">
    <source>
        <dbReference type="ARBA" id="ARBA00022692"/>
    </source>
</evidence>
<evidence type="ECO:0000256" key="4">
    <source>
        <dbReference type="ARBA" id="ARBA00022989"/>
    </source>
</evidence>
<evidence type="ECO:0000256" key="2">
    <source>
        <dbReference type="ARBA" id="ARBA00022475"/>
    </source>
</evidence>
<gene>
    <name evidence="9" type="ORF">I6H47_08215</name>
</gene>
<feature type="transmembrane region" description="Helical" evidence="7">
    <location>
        <begin position="310"/>
        <end position="328"/>
    </location>
</feature>